<evidence type="ECO:0000256" key="13">
    <source>
        <dbReference type="ARBA" id="ARBA00047899"/>
    </source>
</evidence>
<evidence type="ECO:0000256" key="6">
    <source>
        <dbReference type="ARBA" id="ARBA00022729"/>
    </source>
</evidence>
<comment type="caution">
    <text evidence="19">The sequence shown here is derived from an EMBL/GenBank/DDBJ whole genome shotgun (WGS) entry which is preliminary data.</text>
</comment>
<keyword evidence="6" id="KW-0732">Signal</keyword>
<dbReference type="OMA" id="SHECANC"/>
<dbReference type="EMBL" id="AWWV01010987">
    <property type="protein sequence ID" value="OMO75724.1"/>
    <property type="molecule type" value="Genomic_DNA"/>
</dbReference>
<feature type="region of interest" description="Disordered" evidence="16">
    <location>
        <begin position="754"/>
        <end position="785"/>
    </location>
</feature>
<feature type="transmembrane region" description="Helical" evidence="17">
    <location>
        <begin position="404"/>
        <end position="421"/>
    </location>
</feature>
<dbReference type="Gene3D" id="3.30.420.10">
    <property type="entry name" value="Ribonuclease H-like superfamily/Ribonuclease H"/>
    <property type="match status" value="1"/>
</dbReference>
<dbReference type="FunFam" id="1.10.510.10:FF:000161">
    <property type="entry name" value="Wall-associated receptor kinase-like 20"/>
    <property type="match status" value="1"/>
</dbReference>
<keyword evidence="5 17" id="KW-0812">Transmembrane</keyword>
<dbReference type="Pfam" id="PF00069">
    <property type="entry name" value="Pkinase"/>
    <property type="match status" value="1"/>
</dbReference>
<feature type="transmembrane region" description="Helical" evidence="17">
    <location>
        <begin position="271"/>
        <end position="291"/>
    </location>
</feature>
<dbReference type="GO" id="GO:0004523">
    <property type="term" value="F:RNA-DNA hybrid ribonuclease activity"/>
    <property type="evidence" value="ECO:0007669"/>
    <property type="project" value="InterPro"/>
</dbReference>
<feature type="binding site" evidence="15">
    <location>
        <position position="503"/>
    </location>
    <ligand>
        <name>ATP</name>
        <dbReference type="ChEBI" id="CHEBI:30616"/>
    </ligand>
</feature>
<dbReference type="CDD" id="cd06222">
    <property type="entry name" value="RNase_H_like"/>
    <property type="match status" value="1"/>
</dbReference>
<dbReference type="AlphaFoldDB" id="A0A1R3HZF8"/>
<dbReference type="SMART" id="SM00220">
    <property type="entry name" value="S_TKc"/>
    <property type="match status" value="1"/>
</dbReference>
<dbReference type="Proteomes" id="UP000188268">
    <property type="component" value="Unassembled WGS sequence"/>
</dbReference>
<evidence type="ECO:0000256" key="8">
    <source>
        <dbReference type="ARBA" id="ARBA00022777"/>
    </source>
</evidence>
<keyword evidence="8" id="KW-0418">Kinase</keyword>
<keyword evidence="20" id="KW-1185">Reference proteome</keyword>
<keyword evidence="11 17" id="KW-0472">Membrane</keyword>
<feature type="transmembrane region" description="Helical" evidence="17">
    <location>
        <begin position="12"/>
        <end position="30"/>
    </location>
</feature>
<dbReference type="InterPro" id="IPR036397">
    <property type="entry name" value="RNaseH_sf"/>
</dbReference>
<dbReference type="GO" id="GO:0003676">
    <property type="term" value="F:nucleic acid binding"/>
    <property type="evidence" value="ECO:0007669"/>
    <property type="project" value="InterPro"/>
</dbReference>
<dbReference type="InterPro" id="IPR012337">
    <property type="entry name" value="RNaseH-like_sf"/>
</dbReference>
<dbReference type="EC" id="2.7.11.1" evidence="2"/>
<comment type="subcellular location">
    <subcellularLocation>
        <location evidence="1">Membrane</location>
        <topology evidence="1">Single-pass membrane protein</topology>
    </subcellularLocation>
</comment>
<dbReference type="GO" id="GO:0030247">
    <property type="term" value="F:polysaccharide binding"/>
    <property type="evidence" value="ECO:0007669"/>
    <property type="project" value="InterPro"/>
</dbReference>
<evidence type="ECO:0000256" key="2">
    <source>
        <dbReference type="ARBA" id="ARBA00012513"/>
    </source>
</evidence>
<dbReference type="Gene3D" id="1.10.510.10">
    <property type="entry name" value="Transferase(Phosphotransferase) domain 1"/>
    <property type="match status" value="1"/>
</dbReference>
<dbReference type="OrthoDB" id="4062651at2759"/>
<name>A0A1R3HZF8_COCAP</name>
<evidence type="ECO:0000256" key="4">
    <source>
        <dbReference type="ARBA" id="ARBA00022679"/>
    </source>
</evidence>
<dbReference type="Pfam" id="PF13947">
    <property type="entry name" value="GUB_WAK_bind"/>
    <property type="match status" value="1"/>
</dbReference>
<evidence type="ECO:0000256" key="16">
    <source>
        <dbReference type="SAM" id="MobiDB-lite"/>
    </source>
</evidence>
<dbReference type="GO" id="GO:0005886">
    <property type="term" value="C:plasma membrane"/>
    <property type="evidence" value="ECO:0007669"/>
    <property type="project" value="UniProtKB-ARBA"/>
</dbReference>
<dbReference type="PROSITE" id="PS50011">
    <property type="entry name" value="PROTEIN_KINASE_DOM"/>
    <property type="match status" value="1"/>
</dbReference>
<protein>
    <recommendedName>
        <fullName evidence="2">non-specific serine/threonine protein kinase</fullName>
        <ecNumber evidence="2">2.7.11.1</ecNumber>
    </recommendedName>
</protein>
<evidence type="ECO:0000313" key="20">
    <source>
        <dbReference type="Proteomes" id="UP000188268"/>
    </source>
</evidence>
<evidence type="ECO:0000259" key="18">
    <source>
        <dbReference type="PROSITE" id="PS50011"/>
    </source>
</evidence>
<evidence type="ECO:0000256" key="1">
    <source>
        <dbReference type="ARBA" id="ARBA00004167"/>
    </source>
</evidence>
<evidence type="ECO:0000256" key="3">
    <source>
        <dbReference type="ARBA" id="ARBA00022527"/>
    </source>
</evidence>
<dbReference type="InterPro" id="IPR032872">
    <property type="entry name" value="WAK_assoc_C"/>
</dbReference>
<evidence type="ECO:0000313" key="19">
    <source>
        <dbReference type="EMBL" id="OMO75724.1"/>
    </source>
</evidence>
<dbReference type="InterPro" id="IPR002156">
    <property type="entry name" value="RNaseH_domain"/>
</dbReference>
<gene>
    <name evidence="19" type="ORF">CCACVL1_16072</name>
</gene>
<dbReference type="Pfam" id="PF14380">
    <property type="entry name" value="WAK_assoc"/>
    <property type="match status" value="1"/>
</dbReference>
<dbReference type="PROSITE" id="PS00108">
    <property type="entry name" value="PROTEIN_KINASE_ST"/>
    <property type="match status" value="1"/>
</dbReference>
<dbReference type="PANTHER" id="PTHR46008:SF2">
    <property type="entry name" value="LEAF RUST 10 DISEASE-RESISTANCE LOCUS RECEPTOR-LIKE PROTEIN KINASE-LIKE 1.4"/>
    <property type="match status" value="1"/>
</dbReference>
<evidence type="ECO:0000256" key="11">
    <source>
        <dbReference type="ARBA" id="ARBA00023136"/>
    </source>
</evidence>
<dbReference type="InterPro" id="IPR008271">
    <property type="entry name" value="Ser/Thr_kinase_AS"/>
</dbReference>
<accession>A0A1R3HZF8</accession>
<feature type="compositionally biased region" description="Basic and acidic residues" evidence="16">
    <location>
        <begin position="754"/>
        <end position="765"/>
    </location>
</feature>
<dbReference type="InterPro" id="IPR044730">
    <property type="entry name" value="RNase_H-like_dom_plant"/>
</dbReference>
<keyword evidence="10 17" id="KW-1133">Transmembrane helix</keyword>
<evidence type="ECO:0000256" key="10">
    <source>
        <dbReference type="ARBA" id="ARBA00022989"/>
    </source>
</evidence>
<dbReference type="InterPro" id="IPR025287">
    <property type="entry name" value="WAK_GUB"/>
</dbReference>
<dbReference type="SUPFAM" id="SSF56112">
    <property type="entry name" value="Protein kinase-like (PK-like)"/>
    <property type="match status" value="1"/>
</dbReference>
<keyword evidence="4" id="KW-0808">Transferase</keyword>
<dbReference type="InterPro" id="IPR017441">
    <property type="entry name" value="Protein_kinase_ATP_BS"/>
</dbReference>
<dbReference type="PANTHER" id="PTHR46008">
    <property type="entry name" value="LEAF RUST 10 DISEASE-RESISTANCE LOCUS RECEPTOR-LIKE PROTEIN KINASE-LIKE 1.4"/>
    <property type="match status" value="1"/>
</dbReference>
<evidence type="ECO:0000256" key="12">
    <source>
        <dbReference type="ARBA" id="ARBA00023180"/>
    </source>
</evidence>
<dbReference type="InterPro" id="IPR011009">
    <property type="entry name" value="Kinase-like_dom_sf"/>
</dbReference>
<feature type="domain" description="Protein kinase" evidence="18">
    <location>
        <begin position="475"/>
        <end position="758"/>
    </location>
</feature>
<dbReference type="Gramene" id="OMO75724">
    <property type="protein sequence ID" value="OMO75724"/>
    <property type="gene ID" value="CCACVL1_16072"/>
</dbReference>
<dbReference type="Gene3D" id="3.30.200.20">
    <property type="entry name" value="Phosphorylase Kinase, domain 1"/>
    <property type="match status" value="1"/>
</dbReference>
<evidence type="ECO:0000256" key="7">
    <source>
        <dbReference type="ARBA" id="ARBA00022741"/>
    </source>
</evidence>
<keyword evidence="7 15" id="KW-0547">Nucleotide-binding</keyword>
<evidence type="ECO:0000256" key="17">
    <source>
        <dbReference type="SAM" id="Phobius"/>
    </source>
</evidence>
<sequence>MNRIHLFNRTSSTLFFPVINFVLFSFFFLLRKSLAVDENFTICSVPRSCGRQSIKFPFFFENEEQDFRCGYPGFNISCRNNTDPILRLPDGDYKIHDISYQTQSFHVSKAVPFDCSHSITNISIPQDRLVLPPNQKKVFVLFNCNLTLQSTWGLSQYKLNCSGGDESNATLALFDDDPLLDFASENCKETVVAPVGFHEGEKGGVEEMVNRGFKLNWIASNCSICEGTGGHCGFDYSTYHFKCFCPDRPHAWHCAPEDNHLHLASVLQTDILVLAILNLILVFQIVLLHSAEVKDGNGHLRDCPHVFQFLCGEVGEISFPYTRKDHAECGLIVVDGCGEKFPKLPFTNPSPDPKSNPHYKVSLFELLTPNISLEVGVSPQCWKCHFRGGQRLINKLHKFQCSKGLGLPATLAILILSIFLIRRQYKQKYASSSNFFRGNAASDPSSRSDLESSSSVCLGLPIFSYGELLEATNNFDDEKELGDGGFGTVYFGKLRDGREVAIKRLYQHNYRRLEQFINEVEILTRLRHKNLVSLYGCTSRRSRELLLVYEYIPNGTVADHLHGDLAQSGSLAWRVRMSIAIETASALAYLHASDIIHRDVKTNNILLDNNFSVKVADFGLSRLFPNDVTHVSTAPQGTPGYVDPEYHQCYQLTEKSDVYSFGVVLIELISSMPAVDITRHRHEINLANLAINKIQKCAFDELIDPNIGYKSDVEVTRMTTSVAELAFRCLQQEKEMRPSMEEVLQELQRIQSEDHKLENEHKAEQTDTEMPRSVQPPSSPQNGDQIALLKNIRPPPSPISVTEKWLKFELELEFDTEFELKLDRNKIPPDALVVKLNTDGASCGNPGIAGAGGLIRNAAGAWLVGFAAHLGLDTHLESSSSPIIRARSSSSRVSSLSSGISLFDSARLDYTPSEVDAKVVLDLIKEADIAFHPLGALIADIRDLLRRDWSCSCHHTLREGNFSVDRFSKLGCNIDDDYVVYRSPPQEVLAVFQADMRGVAYPRRFKIM</sequence>
<reference evidence="19 20" key="1">
    <citation type="submission" date="2013-09" db="EMBL/GenBank/DDBJ databases">
        <title>Corchorus capsularis genome sequencing.</title>
        <authorList>
            <person name="Alam M."/>
            <person name="Haque M.S."/>
            <person name="Islam M.S."/>
            <person name="Emdad E.M."/>
            <person name="Islam M.M."/>
            <person name="Ahmed B."/>
            <person name="Halim A."/>
            <person name="Hossen Q.M.M."/>
            <person name="Hossain M.Z."/>
            <person name="Ahmed R."/>
            <person name="Khan M.M."/>
            <person name="Islam R."/>
            <person name="Rashid M.M."/>
            <person name="Khan S.A."/>
            <person name="Rahman M.S."/>
            <person name="Alam M."/>
        </authorList>
    </citation>
    <scope>NUCLEOTIDE SEQUENCE [LARGE SCALE GENOMIC DNA]</scope>
    <source>
        <strain evidence="20">cv. CVL-1</strain>
        <tissue evidence="19">Whole seedling</tissue>
    </source>
</reference>
<dbReference type="STRING" id="210143.A0A1R3HZF8"/>
<keyword evidence="12" id="KW-0325">Glycoprotein</keyword>
<evidence type="ECO:0000256" key="14">
    <source>
        <dbReference type="ARBA" id="ARBA00048679"/>
    </source>
</evidence>
<proteinExistence type="predicted"/>
<keyword evidence="9 15" id="KW-0067">ATP-binding</keyword>
<dbReference type="Pfam" id="PF13456">
    <property type="entry name" value="RVT_3"/>
    <property type="match status" value="1"/>
</dbReference>
<evidence type="ECO:0000256" key="9">
    <source>
        <dbReference type="ARBA" id="ARBA00022840"/>
    </source>
</evidence>
<evidence type="ECO:0000256" key="5">
    <source>
        <dbReference type="ARBA" id="ARBA00022692"/>
    </source>
</evidence>
<dbReference type="GO" id="GO:0005524">
    <property type="term" value="F:ATP binding"/>
    <property type="evidence" value="ECO:0007669"/>
    <property type="project" value="UniProtKB-UniRule"/>
</dbReference>
<evidence type="ECO:0000256" key="15">
    <source>
        <dbReference type="PROSITE-ProRule" id="PRU10141"/>
    </source>
</evidence>
<dbReference type="GO" id="GO:0004674">
    <property type="term" value="F:protein serine/threonine kinase activity"/>
    <property type="evidence" value="ECO:0007669"/>
    <property type="project" value="UniProtKB-KW"/>
</dbReference>
<comment type="catalytic activity">
    <reaction evidence="13">
        <text>L-threonyl-[protein] + ATP = O-phospho-L-threonyl-[protein] + ADP + H(+)</text>
        <dbReference type="Rhea" id="RHEA:46608"/>
        <dbReference type="Rhea" id="RHEA-COMP:11060"/>
        <dbReference type="Rhea" id="RHEA-COMP:11605"/>
        <dbReference type="ChEBI" id="CHEBI:15378"/>
        <dbReference type="ChEBI" id="CHEBI:30013"/>
        <dbReference type="ChEBI" id="CHEBI:30616"/>
        <dbReference type="ChEBI" id="CHEBI:61977"/>
        <dbReference type="ChEBI" id="CHEBI:456216"/>
        <dbReference type="EC" id="2.7.11.1"/>
    </reaction>
</comment>
<keyword evidence="3" id="KW-0723">Serine/threonine-protein kinase</keyword>
<organism evidence="19 20">
    <name type="scientific">Corchorus capsularis</name>
    <name type="common">Jute</name>
    <dbReference type="NCBI Taxonomy" id="210143"/>
    <lineage>
        <taxon>Eukaryota</taxon>
        <taxon>Viridiplantae</taxon>
        <taxon>Streptophyta</taxon>
        <taxon>Embryophyta</taxon>
        <taxon>Tracheophyta</taxon>
        <taxon>Spermatophyta</taxon>
        <taxon>Magnoliopsida</taxon>
        <taxon>eudicotyledons</taxon>
        <taxon>Gunneridae</taxon>
        <taxon>Pentapetalae</taxon>
        <taxon>rosids</taxon>
        <taxon>malvids</taxon>
        <taxon>Malvales</taxon>
        <taxon>Malvaceae</taxon>
        <taxon>Grewioideae</taxon>
        <taxon>Apeibeae</taxon>
        <taxon>Corchorus</taxon>
    </lineage>
</organism>
<dbReference type="SUPFAM" id="SSF53098">
    <property type="entry name" value="Ribonuclease H-like"/>
    <property type="match status" value="1"/>
</dbReference>
<dbReference type="InterPro" id="IPR000719">
    <property type="entry name" value="Prot_kinase_dom"/>
</dbReference>
<comment type="catalytic activity">
    <reaction evidence="14">
        <text>L-seryl-[protein] + ATP = O-phospho-L-seryl-[protein] + ADP + H(+)</text>
        <dbReference type="Rhea" id="RHEA:17989"/>
        <dbReference type="Rhea" id="RHEA-COMP:9863"/>
        <dbReference type="Rhea" id="RHEA-COMP:11604"/>
        <dbReference type="ChEBI" id="CHEBI:15378"/>
        <dbReference type="ChEBI" id="CHEBI:29999"/>
        <dbReference type="ChEBI" id="CHEBI:30616"/>
        <dbReference type="ChEBI" id="CHEBI:83421"/>
        <dbReference type="ChEBI" id="CHEBI:456216"/>
        <dbReference type="EC" id="2.7.11.1"/>
    </reaction>
</comment>
<dbReference type="PROSITE" id="PS00107">
    <property type="entry name" value="PROTEIN_KINASE_ATP"/>
    <property type="match status" value="1"/>
</dbReference>